<protein>
    <submittedName>
        <fullName evidence="2">Uncharacterized protein</fullName>
    </submittedName>
</protein>
<keyword evidence="3" id="KW-1185">Reference proteome</keyword>
<name>A0A7C8IKA0_9PEZI</name>
<evidence type="ECO:0000313" key="2">
    <source>
        <dbReference type="EMBL" id="KAF2965600.1"/>
    </source>
</evidence>
<evidence type="ECO:0000256" key="1">
    <source>
        <dbReference type="SAM" id="MobiDB-lite"/>
    </source>
</evidence>
<dbReference type="AlphaFoldDB" id="A0A7C8IKA0"/>
<comment type="caution">
    <text evidence="2">The sequence shown here is derived from an EMBL/GenBank/DDBJ whole genome shotgun (WGS) entry which is preliminary data.</text>
</comment>
<gene>
    <name evidence="2" type="ORF">GQX73_g7973</name>
</gene>
<proteinExistence type="predicted"/>
<accession>A0A7C8IKA0</accession>
<dbReference type="OrthoDB" id="4721982at2759"/>
<reference evidence="2 3" key="1">
    <citation type="submission" date="2019-12" db="EMBL/GenBank/DDBJ databases">
        <title>Draft genome sequence of the ascomycete Xylaria multiplex DSM 110363.</title>
        <authorList>
            <person name="Buettner E."/>
            <person name="Kellner H."/>
        </authorList>
    </citation>
    <scope>NUCLEOTIDE SEQUENCE [LARGE SCALE GENOMIC DNA]</scope>
    <source>
        <strain evidence="2 3">DSM 110363</strain>
    </source>
</reference>
<dbReference type="InParanoid" id="A0A7C8IKA0"/>
<organism evidence="2 3">
    <name type="scientific">Xylaria multiplex</name>
    <dbReference type="NCBI Taxonomy" id="323545"/>
    <lineage>
        <taxon>Eukaryota</taxon>
        <taxon>Fungi</taxon>
        <taxon>Dikarya</taxon>
        <taxon>Ascomycota</taxon>
        <taxon>Pezizomycotina</taxon>
        <taxon>Sordariomycetes</taxon>
        <taxon>Xylariomycetidae</taxon>
        <taxon>Xylariales</taxon>
        <taxon>Xylariaceae</taxon>
        <taxon>Xylaria</taxon>
    </lineage>
</organism>
<sequence length="151" mass="16595">MPATERVLYYDPSTQKVKASDSNTIPEGPQFQSLEIPPLCNTITVYVDWKKAENHQGDTASGTSGSPFIAEEPVKFALSRSRRSVKDSDLVATISLKKQQSNSWFQRHSPLPHNYFNKIVIGPIDNRNTTAKEESVSAENTPEDGAALSGS</sequence>
<dbReference type="Proteomes" id="UP000481858">
    <property type="component" value="Unassembled WGS sequence"/>
</dbReference>
<evidence type="ECO:0000313" key="3">
    <source>
        <dbReference type="Proteomes" id="UP000481858"/>
    </source>
</evidence>
<feature type="region of interest" description="Disordered" evidence="1">
    <location>
        <begin position="126"/>
        <end position="151"/>
    </location>
</feature>
<dbReference type="EMBL" id="WUBL01000111">
    <property type="protein sequence ID" value="KAF2965600.1"/>
    <property type="molecule type" value="Genomic_DNA"/>
</dbReference>